<dbReference type="RefSeq" id="WP_097008930.1">
    <property type="nucleotide sequence ID" value="NZ_OBEJ01000002.1"/>
</dbReference>
<dbReference type="Proteomes" id="UP000219453">
    <property type="component" value="Unassembled WGS sequence"/>
</dbReference>
<organism evidence="2 3">
    <name type="scientific">Natronoarchaeum philippinense</name>
    <dbReference type="NCBI Taxonomy" id="558529"/>
    <lineage>
        <taxon>Archaea</taxon>
        <taxon>Methanobacteriati</taxon>
        <taxon>Methanobacteriota</taxon>
        <taxon>Stenosarchaea group</taxon>
        <taxon>Halobacteria</taxon>
        <taxon>Halobacteriales</taxon>
        <taxon>Natronoarchaeaceae</taxon>
    </lineage>
</organism>
<dbReference type="AlphaFoldDB" id="A0A285NU80"/>
<accession>A0A285NU80</accession>
<evidence type="ECO:0000259" key="1">
    <source>
        <dbReference type="Pfam" id="PF01927"/>
    </source>
</evidence>
<dbReference type="PANTHER" id="PTHR39081">
    <property type="entry name" value="MUT7-C DOMAIN-CONTAINING PROTEIN"/>
    <property type="match status" value="1"/>
</dbReference>
<dbReference type="OrthoDB" id="1266at2157"/>
<proteinExistence type="predicted"/>
<dbReference type="EMBL" id="OBEJ01000002">
    <property type="protein sequence ID" value="SNZ13030.1"/>
    <property type="molecule type" value="Genomic_DNA"/>
</dbReference>
<sequence length="163" mass="17758">MKLLLDAMCGGLRAYLRMAGHDAAYALDRDAEADSAVLALADAEDRTVITRDEQLAAAGGGILLTERESVDQLRELAVAGVDLTPDAEPSRCGRCNGRLDAVDQNSGTTELPEYVPDDLPRAGVDAEPDLWHCRDCGQYFWKGSHWARVERTLADVRRATEGE</sequence>
<evidence type="ECO:0000313" key="3">
    <source>
        <dbReference type="Proteomes" id="UP000219453"/>
    </source>
</evidence>
<dbReference type="InterPro" id="IPR002782">
    <property type="entry name" value="Mut7-C_RNAse_dom"/>
</dbReference>
<evidence type="ECO:0000313" key="2">
    <source>
        <dbReference type="EMBL" id="SNZ13030.1"/>
    </source>
</evidence>
<keyword evidence="3" id="KW-1185">Reference proteome</keyword>
<dbReference type="PANTHER" id="PTHR39081:SF1">
    <property type="entry name" value="MUT7-C RNASE DOMAIN-CONTAINING PROTEIN"/>
    <property type="match status" value="1"/>
</dbReference>
<name>A0A285NU80_NATPI</name>
<gene>
    <name evidence="2" type="ORF">SAMN06269185_2019</name>
</gene>
<feature type="domain" description="Mut7-C RNAse" evidence="1">
    <location>
        <begin position="1"/>
        <end position="152"/>
    </location>
</feature>
<dbReference type="Pfam" id="PF01927">
    <property type="entry name" value="Mut7-C"/>
    <property type="match status" value="1"/>
</dbReference>
<protein>
    <recommendedName>
        <fullName evidence="1">Mut7-C RNAse domain-containing protein</fullName>
    </recommendedName>
</protein>
<reference evidence="2 3" key="1">
    <citation type="submission" date="2017-09" db="EMBL/GenBank/DDBJ databases">
        <authorList>
            <person name="Ehlers B."/>
            <person name="Leendertz F.H."/>
        </authorList>
    </citation>
    <scope>NUCLEOTIDE SEQUENCE [LARGE SCALE GENOMIC DNA]</scope>
    <source>
        <strain evidence="2 3">DSM 27208</strain>
    </source>
</reference>